<reference evidence="1 2" key="1">
    <citation type="submission" date="2018-09" db="EMBL/GenBank/DDBJ databases">
        <authorList>
            <person name="Zhu H."/>
        </authorList>
    </citation>
    <scope>NUCLEOTIDE SEQUENCE [LARGE SCALE GENOMIC DNA]</scope>
    <source>
        <strain evidence="1 2">K1S02-6</strain>
    </source>
</reference>
<dbReference type="Proteomes" id="UP000284021">
    <property type="component" value="Unassembled WGS sequence"/>
</dbReference>
<dbReference type="AlphaFoldDB" id="A0A418XA10"/>
<proteinExistence type="predicted"/>
<organism evidence="1 2">
    <name type="scientific">Pseudomonas cavernicola</name>
    <dbReference type="NCBI Taxonomy" id="2320866"/>
    <lineage>
        <taxon>Bacteria</taxon>
        <taxon>Pseudomonadati</taxon>
        <taxon>Pseudomonadota</taxon>
        <taxon>Gammaproteobacteria</taxon>
        <taxon>Pseudomonadales</taxon>
        <taxon>Pseudomonadaceae</taxon>
        <taxon>Pseudomonas</taxon>
    </lineage>
</organism>
<dbReference type="CDD" id="cd00009">
    <property type="entry name" value="AAA"/>
    <property type="match status" value="1"/>
</dbReference>
<dbReference type="SUPFAM" id="SSF52540">
    <property type="entry name" value="P-loop containing nucleoside triphosphate hydrolases"/>
    <property type="match status" value="1"/>
</dbReference>
<dbReference type="PANTHER" id="PTHR42935:SF1">
    <property type="entry name" value="SLR0930 PROTEIN"/>
    <property type="match status" value="1"/>
</dbReference>
<dbReference type="Pfam" id="PF05673">
    <property type="entry name" value="DUF815"/>
    <property type="match status" value="1"/>
</dbReference>
<keyword evidence="2" id="KW-1185">Reference proteome</keyword>
<dbReference type="Gene3D" id="3.40.50.300">
    <property type="entry name" value="P-loop containing nucleotide triphosphate hydrolases"/>
    <property type="match status" value="1"/>
</dbReference>
<gene>
    <name evidence="1" type="ORF">D3879_23165</name>
</gene>
<dbReference type="PANTHER" id="PTHR42935">
    <property type="entry name" value="SLR0930 PROTEIN"/>
    <property type="match status" value="1"/>
</dbReference>
<dbReference type="OrthoDB" id="9812140at2"/>
<evidence type="ECO:0000313" key="2">
    <source>
        <dbReference type="Proteomes" id="UP000284021"/>
    </source>
</evidence>
<accession>A0A418XA10</accession>
<keyword evidence="1" id="KW-0547">Nucleotide-binding</keyword>
<dbReference type="RefSeq" id="WP_119957073.1">
    <property type="nucleotide sequence ID" value="NZ_QYUR01000008.1"/>
</dbReference>
<name>A0A418XA10_9PSED</name>
<dbReference type="GO" id="GO:0005524">
    <property type="term" value="F:ATP binding"/>
    <property type="evidence" value="ECO:0007669"/>
    <property type="project" value="UniProtKB-KW"/>
</dbReference>
<dbReference type="EMBL" id="QYUR01000008">
    <property type="protein sequence ID" value="RJG09297.1"/>
    <property type="molecule type" value="Genomic_DNA"/>
</dbReference>
<keyword evidence="1" id="KW-0067">ATP-binding</keyword>
<protein>
    <submittedName>
        <fullName evidence="1">ATP-binding protein</fullName>
    </submittedName>
</protein>
<comment type="caution">
    <text evidence="1">The sequence shown here is derived from an EMBL/GenBank/DDBJ whole genome shotgun (WGS) entry which is preliminary data.</text>
</comment>
<dbReference type="InterPro" id="IPR027417">
    <property type="entry name" value="P-loop_NTPase"/>
</dbReference>
<sequence length="296" mass="33382">MDSRLNAFLERADAVLARLEPLLPAPRVSLDWSQSLAARWHREGRSGYLQPLTVSLDLDLTDLIGVDTQREQLARNTRQFVAGLPANHALLWGARGTGKSSLVRALLAEHAGAGLRLIEIERDHLADLPRVVELLAKQSQRFVLFCDDLSFEAGEGDYRVLKSVLDGSLERAPDNVLLYATSNRRHLVPEKQSDNENWQMVDGELHPNEAVEDKIALSDRFGLWLSFYPFSQEHFLDVVRHWVGVLAAQAGLIWAWDDELGILAIRWALGRGNRNGRCAYQFARYWVGLKLLEVKG</sequence>
<evidence type="ECO:0000313" key="1">
    <source>
        <dbReference type="EMBL" id="RJG09297.1"/>
    </source>
</evidence>
<dbReference type="InterPro" id="IPR008533">
    <property type="entry name" value="DUF815"/>
</dbReference>